<dbReference type="SUPFAM" id="SSF55729">
    <property type="entry name" value="Acyl-CoA N-acyltransferases (Nat)"/>
    <property type="match status" value="1"/>
</dbReference>
<evidence type="ECO:0000313" key="2">
    <source>
        <dbReference type="EMBL" id="RAV08308.1"/>
    </source>
</evidence>
<keyword evidence="3" id="KW-1185">Reference proteome</keyword>
<evidence type="ECO:0000313" key="3">
    <source>
        <dbReference type="Proteomes" id="UP000250369"/>
    </source>
</evidence>
<organism evidence="2 3">
    <name type="scientific">Paenibacillus contaminans</name>
    <dbReference type="NCBI Taxonomy" id="450362"/>
    <lineage>
        <taxon>Bacteria</taxon>
        <taxon>Bacillati</taxon>
        <taxon>Bacillota</taxon>
        <taxon>Bacilli</taxon>
        <taxon>Bacillales</taxon>
        <taxon>Paenibacillaceae</taxon>
        <taxon>Paenibacillus</taxon>
    </lineage>
</organism>
<dbReference type="PROSITE" id="PS51186">
    <property type="entry name" value="GNAT"/>
    <property type="match status" value="1"/>
</dbReference>
<dbReference type="InterPro" id="IPR000182">
    <property type="entry name" value="GNAT_dom"/>
</dbReference>
<feature type="domain" description="N-acetyltransferase" evidence="1">
    <location>
        <begin position="31"/>
        <end position="184"/>
    </location>
</feature>
<reference evidence="2 3" key="1">
    <citation type="journal article" date="2009" name="Int. J. Syst. Evol. Microbiol.">
        <title>Paenibacillus contaminans sp. nov., isolated from a contaminated laboratory plate.</title>
        <authorList>
            <person name="Chou J.H."/>
            <person name="Lee J.H."/>
            <person name="Lin M.C."/>
            <person name="Chang P.S."/>
            <person name="Arun A.B."/>
            <person name="Young C.C."/>
            <person name="Chen W.M."/>
        </authorList>
    </citation>
    <scope>NUCLEOTIDE SEQUENCE [LARGE SCALE GENOMIC DNA]</scope>
    <source>
        <strain evidence="2 3">CKOBP-6</strain>
    </source>
</reference>
<protein>
    <recommendedName>
        <fullName evidence="1">N-acetyltransferase domain-containing protein</fullName>
    </recommendedName>
</protein>
<dbReference type="Pfam" id="PF13527">
    <property type="entry name" value="Acetyltransf_9"/>
    <property type="match status" value="1"/>
</dbReference>
<dbReference type="Proteomes" id="UP000250369">
    <property type="component" value="Unassembled WGS sequence"/>
</dbReference>
<name>A0A329LLA8_9BACL</name>
<dbReference type="GO" id="GO:0016747">
    <property type="term" value="F:acyltransferase activity, transferring groups other than amino-acyl groups"/>
    <property type="evidence" value="ECO:0007669"/>
    <property type="project" value="InterPro"/>
</dbReference>
<accession>A0A329LLA8</accession>
<evidence type="ECO:0000259" key="1">
    <source>
        <dbReference type="PROSITE" id="PS51186"/>
    </source>
</evidence>
<dbReference type="EMBL" id="QMFB01000061">
    <property type="protein sequence ID" value="RAV08308.1"/>
    <property type="molecule type" value="Genomic_DNA"/>
</dbReference>
<comment type="caution">
    <text evidence="2">The sequence shown here is derived from an EMBL/GenBank/DDBJ whole genome shotgun (WGS) entry which is preliminary data.</text>
</comment>
<gene>
    <name evidence="2" type="ORF">DQG23_41275</name>
</gene>
<dbReference type="CDD" id="cd04301">
    <property type="entry name" value="NAT_SF"/>
    <property type="match status" value="1"/>
</dbReference>
<proteinExistence type="predicted"/>
<sequence length="479" mass="50257">MIVSLRTAVGYCILKRTIGQLEDGKAGDSGMEIRHIRPEEVEQAVKLTDLVFRSRDPDKKSYAESHPLVFAPGLGQSFGVYEGGRLVSFIGLVPSIVKIGPAAVACYSIGGVCTHPDYRGKGYAEHALRAVTEHVEQAGASLLLVSGERGLYSRAHCYPFGSVSRLTLKAGTVEQGGDHALPRSEVSAGTTSVDAALAGTAPATATSIDASAGTASATAASIDAASGAVSAGTTPAIAASAGVTAAGAEPRDGLTIREMRDTDWLRVRTAAAGRLCAFEQSVWDLALLLRAEAAGTVRKQSYKLLIAERNDEMLGYAVIGIPYAGADSEAAAIEWAGDGGTVAALLREALSRYGLATLSVPVPWHEKELLQELSGSLAAAETNGGTVKVISPERLLRQLLPYLQHKAGDAAGRLRFETAGNGRVLVALAERSAVLEPSAFVSLLFDPEPAVGIEDDKLNLALRKLFPVPFPYTYGLNYI</sequence>
<dbReference type="Gene3D" id="3.40.630.30">
    <property type="match status" value="1"/>
</dbReference>
<dbReference type="AlphaFoldDB" id="A0A329LLA8"/>
<dbReference type="InterPro" id="IPR016181">
    <property type="entry name" value="Acyl_CoA_acyltransferase"/>
</dbReference>